<dbReference type="GO" id="GO:0006465">
    <property type="term" value="P:signal peptide processing"/>
    <property type="evidence" value="ECO:0007669"/>
    <property type="project" value="InterPro"/>
</dbReference>
<evidence type="ECO:0000256" key="5">
    <source>
        <dbReference type="ARBA" id="ARBA00022824"/>
    </source>
</evidence>
<dbReference type="PANTHER" id="PTHR13202:SF0">
    <property type="entry name" value="SIGNAL PEPTIDASE COMPLEX SUBUNIT 1"/>
    <property type="match status" value="1"/>
</dbReference>
<accession>A0A137P5B9</accession>
<evidence type="ECO:0000256" key="2">
    <source>
        <dbReference type="ARBA" id="ARBA00005245"/>
    </source>
</evidence>
<evidence type="ECO:0000313" key="12">
    <source>
        <dbReference type="Proteomes" id="UP000070444"/>
    </source>
</evidence>
<keyword evidence="6 10" id="KW-1133">Transmembrane helix</keyword>
<keyword evidence="7 10" id="KW-0472">Membrane</keyword>
<dbReference type="STRING" id="796925.A0A137P5B9"/>
<evidence type="ECO:0000256" key="1">
    <source>
        <dbReference type="ARBA" id="ARBA00004477"/>
    </source>
</evidence>
<gene>
    <name evidence="11" type="ORF">CONCODRAFT_78966</name>
</gene>
<reference evidence="11 12" key="1">
    <citation type="journal article" date="2015" name="Genome Biol. Evol.">
        <title>Phylogenomic analyses indicate that early fungi evolved digesting cell walls of algal ancestors of land plants.</title>
        <authorList>
            <person name="Chang Y."/>
            <person name="Wang S."/>
            <person name="Sekimoto S."/>
            <person name="Aerts A.L."/>
            <person name="Choi C."/>
            <person name="Clum A."/>
            <person name="LaButti K.M."/>
            <person name="Lindquist E.A."/>
            <person name="Yee Ngan C."/>
            <person name="Ohm R.A."/>
            <person name="Salamov A.A."/>
            <person name="Grigoriev I.V."/>
            <person name="Spatafora J.W."/>
            <person name="Berbee M.L."/>
        </authorList>
    </citation>
    <scope>NUCLEOTIDE SEQUENCE [LARGE SCALE GENOMIC DNA]</scope>
    <source>
        <strain evidence="11 12">NRRL 28638</strain>
    </source>
</reference>
<evidence type="ECO:0000256" key="7">
    <source>
        <dbReference type="ARBA" id="ARBA00023136"/>
    </source>
</evidence>
<evidence type="ECO:0000256" key="4">
    <source>
        <dbReference type="ARBA" id="ARBA00022692"/>
    </source>
</evidence>
<evidence type="ECO:0000256" key="9">
    <source>
        <dbReference type="SAM" id="MobiDB-lite"/>
    </source>
</evidence>
<feature type="transmembrane region" description="Helical" evidence="10">
    <location>
        <begin position="21"/>
        <end position="40"/>
    </location>
</feature>
<evidence type="ECO:0000256" key="6">
    <source>
        <dbReference type="ARBA" id="ARBA00022989"/>
    </source>
</evidence>
<sequence length="117" mass="12924">MAIDFPSGNIDFEGQQTATNIAYAILYTFVFISFGVGFYLQDLVLMLYIFGGGVALTFLVTLPPWPFLNRTPVKWLPSFVLPPASKEKSKGTKTVVGEAKNMVEGDKKEDGHISEDE</sequence>
<proteinExistence type="inferred from homology"/>
<protein>
    <recommendedName>
        <fullName evidence="3">Signal peptidase complex subunit 1</fullName>
    </recommendedName>
</protein>
<name>A0A137P5B9_CONC2</name>
<dbReference type="OrthoDB" id="263893at2759"/>
<dbReference type="PANTHER" id="PTHR13202">
    <property type="entry name" value="MICROSOMAL SIGNAL PEPTIDASE 12 KDA SUBUNIT"/>
    <property type="match status" value="1"/>
</dbReference>
<dbReference type="GO" id="GO:0045047">
    <property type="term" value="P:protein targeting to ER"/>
    <property type="evidence" value="ECO:0007669"/>
    <property type="project" value="TreeGrafter"/>
</dbReference>
<keyword evidence="5" id="KW-0256">Endoplasmic reticulum</keyword>
<organism evidence="11 12">
    <name type="scientific">Conidiobolus coronatus (strain ATCC 28846 / CBS 209.66 / NRRL 28638)</name>
    <name type="common">Delacroixia coronata</name>
    <dbReference type="NCBI Taxonomy" id="796925"/>
    <lineage>
        <taxon>Eukaryota</taxon>
        <taxon>Fungi</taxon>
        <taxon>Fungi incertae sedis</taxon>
        <taxon>Zoopagomycota</taxon>
        <taxon>Entomophthoromycotina</taxon>
        <taxon>Entomophthoromycetes</taxon>
        <taxon>Entomophthorales</taxon>
        <taxon>Ancylistaceae</taxon>
        <taxon>Conidiobolus</taxon>
    </lineage>
</organism>
<evidence type="ECO:0000313" key="11">
    <source>
        <dbReference type="EMBL" id="KXN70210.1"/>
    </source>
</evidence>
<feature type="transmembrane region" description="Helical" evidence="10">
    <location>
        <begin position="46"/>
        <end position="68"/>
    </location>
</feature>
<dbReference type="EMBL" id="KQ964509">
    <property type="protein sequence ID" value="KXN70210.1"/>
    <property type="molecule type" value="Genomic_DNA"/>
</dbReference>
<comment type="function">
    <text evidence="8">Component of the signal peptidase complex (SPC) which catalyzes the cleavage of N-terminal signal sequences from nascent proteins as they are translocated into the lumen of the endoplasmic reticulum. Dispensable for SPC enzymatic activity.</text>
</comment>
<comment type="similarity">
    <text evidence="2">Belongs to the SPCS1 family.</text>
</comment>
<dbReference type="GO" id="GO:0005787">
    <property type="term" value="C:signal peptidase complex"/>
    <property type="evidence" value="ECO:0007669"/>
    <property type="project" value="InterPro"/>
</dbReference>
<keyword evidence="4 10" id="KW-0812">Transmembrane</keyword>
<dbReference type="Pfam" id="PF06645">
    <property type="entry name" value="SPC12"/>
    <property type="match status" value="1"/>
</dbReference>
<evidence type="ECO:0000256" key="10">
    <source>
        <dbReference type="SAM" id="Phobius"/>
    </source>
</evidence>
<comment type="subcellular location">
    <subcellularLocation>
        <location evidence="1">Endoplasmic reticulum membrane</location>
        <topology evidence="1">Multi-pass membrane protein</topology>
    </subcellularLocation>
</comment>
<evidence type="ECO:0000256" key="3">
    <source>
        <dbReference type="ARBA" id="ARBA00017059"/>
    </source>
</evidence>
<dbReference type="InterPro" id="IPR009542">
    <property type="entry name" value="Spc1/SPCS1"/>
</dbReference>
<dbReference type="Proteomes" id="UP000070444">
    <property type="component" value="Unassembled WGS sequence"/>
</dbReference>
<keyword evidence="12" id="KW-1185">Reference proteome</keyword>
<evidence type="ECO:0000256" key="8">
    <source>
        <dbReference type="ARBA" id="ARBA00045204"/>
    </source>
</evidence>
<feature type="region of interest" description="Disordered" evidence="9">
    <location>
        <begin position="83"/>
        <end position="117"/>
    </location>
</feature>
<dbReference type="AlphaFoldDB" id="A0A137P5B9"/>
<feature type="compositionally biased region" description="Basic and acidic residues" evidence="9">
    <location>
        <begin position="101"/>
        <end position="117"/>
    </location>
</feature>